<dbReference type="VEuPathDB" id="CryptoDB:Cvel_23532"/>
<dbReference type="PhylomeDB" id="A0A0G4GVA8"/>
<name>A0A0G4GVA8_9ALVE</name>
<evidence type="ECO:0000313" key="2">
    <source>
        <dbReference type="EMBL" id="CEM34809.1"/>
    </source>
</evidence>
<gene>
    <name evidence="2" type="ORF">Cvel_23532</name>
</gene>
<proteinExistence type="predicted"/>
<dbReference type="PROSITE" id="PS50878">
    <property type="entry name" value="RT_POL"/>
    <property type="match status" value="1"/>
</dbReference>
<sequence length="561" mass="62483">MVGDVVRRWITRAVLLEKGEQIEKHLGVRQYTVRTADGCARLYHMVWIALQLDKSAVFLRLDAQNTFNTADRQQIMDEVYTYFPEIYTFLMFFYGSPTPTFFQKDTGETKVIFSEEGVQQGDVMGPALFCIGLKPVLDRLSDRLREQHRLKSTFIGAFMDDVGLIFPSGGLSRAWAAAEEEFRSFNLKLNLGKDKSLAFSPAWVETERCPETSPAGLELSKDGFKLGGGAIGKWEYEKKHFEEVRDEAVGLASKVANYRDPQGGWLLFRLYVLPKLGFLLRLMVDAIPTSMWQAADDMLLKKCTRGLGIAENEWTLHQTLGLRIPELVRQPVCGCGQRGDLEGVHGGKYPTGGGPWRRHQKVGAAFFELLTGVKYCTVGGETTMGSLGLDLTGPLAKERDKRPDLFATLPNGDSILGDVALIHPIQDATHLQRNTKKAGAAAKEKEGKKHTYYDDACRAVGIRFVPLVFETYGRPGGETVRFVKEMVRQATERLEEMNDASALQKIADRWWKTLSVAVQKAAASTILASVQASCGARSTQVTEMLLGREFSAYVGLAEKKE</sequence>
<organism evidence="2">
    <name type="scientific">Chromera velia CCMP2878</name>
    <dbReference type="NCBI Taxonomy" id="1169474"/>
    <lineage>
        <taxon>Eukaryota</taxon>
        <taxon>Sar</taxon>
        <taxon>Alveolata</taxon>
        <taxon>Colpodellida</taxon>
        <taxon>Chromeraceae</taxon>
        <taxon>Chromera</taxon>
    </lineage>
</organism>
<dbReference type="PANTHER" id="PTHR48462:SF1">
    <property type="entry name" value="PROTEIN, PUTATIVE-RELATED"/>
    <property type="match status" value="1"/>
</dbReference>
<evidence type="ECO:0000259" key="1">
    <source>
        <dbReference type="PROSITE" id="PS50878"/>
    </source>
</evidence>
<dbReference type="EMBL" id="CDMZ01001586">
    <property type="protein sequence ID" value="CEM34809.1"/>
    <property type="molecule type" value="Genomic_DNA"/>
</dbReference>
<dbReference type="InterPro" id="IPR000477">
    <property type="entry name" value="RT_dom"/>
</dbReference>
<dbReference type="PANTHER" id="PTHR48462">
    <property type="entry name" value="PROTEIN, PUTATIVE-RELATED"/>
    <property type="match status" value="1"/>
</dbReference>
<accession>A0A0G4GVA8</accession>
<dbReference type="Pfam" id="PF00078">
    <property type="entry name" value="RVT_1"/>
    <property type="match status" value="1"/>
</dbReference>
<reference evidence="2" key="1">
    <citation type="submission" date="2014-11" db="EMBL/GenBank/DDBJ databases">
        <authorList>
            <person name="Otto D Thomas"/>
            <person name="Naeem Raeece"/>
        </authorList>
    </citation>
    <scope>NUCLEOTIDE SEQUENCE</scope>
</reference>
<protein>
    <recommendedName>
        <fullName evidence="1">Reverse transcriptase domain-containing protein</fullName>
    </recommendedName>
</protein>
<feature type="domain" description="Reverse transcriptase" evidence="1">
    <location>
        <begin position="1"/>
        <end position="219"/>
    </location>
</feature>
<dbReference type="AlphaFoldDB" id="A0A0G4GVA8"/>